<dbReference type="AlphaFoldDB" id="A0A9D3YZ16"/>
<reference evidence="2" key="2">
    <citation type="submission" date="2020-11" db="EMBL/GenBank/DDBJ databases">
        <authorList>
            <person name="McCartney M.A."/>
            <person name="Auch B."/>
            <person name="Kono T."/>
            <person name="Mallez S."/>
            <person name="Becker A."/>
            <person name="Gohl D.M."/>
            <person name="Silverstein K.A.T."/>
            <person name="Koren S."/>
            <person name="Bechman K.B."/>
            <person name="Herman A."/>
            <person name="Abrahante J.E."/>
            <person name="Garbe J."/>
        </authorList>
    </citation>
    <scope>NUCLEOTIDE SEQUENCE</scope>
    <source>
        <strain evidence="2">Duluth1</strain>
        <tissue evidence="2">Whole animal</tissue>
    </source>
</reference>
<sequence length="105" mass="12329">MSGRGKPAGKKRKAPTKLPENQERKRTPPPWRPCFFLPIQTIFKLNCRIQETNVLTKFHDDWTKNVTSRVNCPGPWRPCFSPIWTISKLVRDINETNVLTKFYDD</sequence>
<accession>A0A9D3YZ16</accession>
<evidence type="ECO:0000313" key="3">
    <source>
        <dbReference type="Proteomes" id="UP000828390"/>
    </source>
</evidence>
<keyword evidence="3" id="KW-1185">Reference proteome</keyword>
<protein>
    <submittedName>
        <fullName evidence="2">Uncharacterized protein</fullName>
    </submittedName>
</protein>
<proteinExistence type="predicted"/>
<organism evidence="2 3">
    <name type="scientific">Dreissena polymorpha</name>
    <name type="common">Zebra mussel</name>
    <name type="synonym">Mytilus polymorpha</name>
    <dbReference type="NCBI Taxonomy" id="45954"/>
    <lineage>
        <taxon>Eukaryota</taxon>
        <taxon>Metazoa</taxon>
        <taxon>Spiralia</taxon>
        <taxon>Lophotrochozoa</taxon>
        <taxon>Mollusca</taxon>
        <taxon>Bivalvia</taxon>
        <taxon>Autobranchia</taxon>
        <taxon>Heteroconchia</taxon>
        <taxon>Euheterodonta</taxon>
        <taxon>Imparidentia</taxon>
        <taxon>Neoheterodontei</taxon>
        <taxon>Myida</taxon>
        <taxon>Dreissenoidea</taxon>
        <taxon>Dreissenidae</taxon>
        <taxon>Dreissena</taxon>
    </lineage>
</organism>
<feature type="region of interest" description="Disordered" evidence="1">
    <location>
        <begin position="1"/>
        <end position="32"/>
    </location>
</feature>
<gene>
    <name evidence="2" type="ORF">DPMN_066739</name>
</gene>
<name>A0A9D3YZ16_DREPO</name>
<dbReference type="Proteomes" id="UP000828390">
    <property type="component" value="Unassembled WGS sequence"/>
</dbReference>
<dbReference type="EMBL" id="JAIWYP010000014">
    <property type="protein sequence ID" value="KAH3707337.1"/>
    <property type="molecule type" value="Genomic_DNA"/>
</dbReference>
<evidence type="ECO:0000313" key="2">
    <source>
        <dbReference type="EMBL" id="KAH3707337.1"/>
    </source>
</evidence>
<evidence type="ECO:0000256" key="1">
    <source>
        <dbReference type="SAM" id="MobiDB-lite"/>
    </source>
</evidence>
<reference evidence="2" key="1">
    <citation type="journal article" date="2019" name="bioRxiv">
        <title>The Genome of the Zebra Mussel, Dreissena polymorpha: A Resource for Invasive Species Research.</title>
        <authorList>
            <person name="McCartney M.A."/>
            <person name="Auch B."/>
            <person name="Kono T."/>
            <person name="Mallez S."/>
            <person name="Zhang Y."/>
            <person name="Obille A."/>
            <person name="Becker A."/>
            <person name="Abrahante J.E."/>
            <person name="Garbe J."/>
            <person name="Badalamenti J.P."/>
            <person name="Herman A."/>
            <person name="Mangelson H."/>
            <person name="Liachko I."/>
            <person name="Sullivan S."/>
            <person name="Sone E.D."/>
            <person name="Koren S."/>
            <person name="Silverstein K.A.T."/>
            <person name="Beckman K.B."/>
            <person name="Gohl D.M."/>
        </authorList>
    </citation>
    <scope>NUCLEOTIDE SEQUENCE</scope>
    <source>
        <strain evidence="2">Duluth1</strain>
        <tissue evidence="2">Whole animal</tissue>
    </source>
</reference>
<comment type="caution">
    <text evidence="2">The sequence shown here is derived from an EMBL/GenBank/DDBJ whole genome shotgun (WGS) entry which is preliminary data.</text>
</comment>